<gene>
    <name evidence="13" type="ORF">BRAFLDRAFT_78740</name>
</gene>
<keyword evidence="6" id="KW-0677">Repeat</keyword>
<evidence type="ECO:0000256" key="7">
    <source>
        <dbReference type="ARBA" id="ARBA00022771"/>
    </source>
</evidence>
<evidence type="ECO:0000256" key="10">
    <source>
        <dbReference type="PROSITE-ProRule" id="PRU00504"/>
    </source>
</evidence>
<dbReference type="InterPro" id="IPR011042">
    <property type="entry name" value="6-blade_b-propeller_TolB-like"/>
</dbReference>
<proteinExistence type="inferred from homology"/>
<evidence type="ECO:0000256" key="4">
    <source>
        <dbReference type="ARBA" id="ARBA00022553"/>
    </source>
</evidence>
<evidence type="ECO:0000256" key="3">
    <source>
        <dbReference type="ARBA" id="ARBA00012483"/>
    </source>
</evidence>
<dbReference type="PROSITE" id="PS51125">
    <property type="entry name" value="NHL"/>
    <property type="match status" value="2"/>
</dbReference>
<evidence type="ECO:0000313" key="13">
    <source>
        <dbReference type="EMBL" id="EEN68641.1"/>
    </source>
</evidence>
<keyword evidence="7 9" id="KW-0863">Zinc-finger</keyword>
<dbReference type="Pfam" id="PF00643">
    <property type="entry name" value="zf-B_box"/>
    <property type="match status" value="1"/>
</dbReference>
<accession>C3XTL5</accession>
<dbReference type="CDD" id="cd05819">
    <property type="entry name" value="NHL"/>
    <property type="match status" value="1"/>
</dbReference>
<dbReference type="PROSITE" id="PS50089">
    <property type="entry name" value="ZF_RING_2"/>
    <property type="match status" value="1"/>
</dbReference>
<feature type="repeat" description="NHL" evidence="10">
    <location>
        <begin position="371"/>
        <end position="396"/>
    </location>
</feature>
<dbReference type="AlphaFoldDB" id="C3XTL5"/>
<dbReference type="InterPro" id="IPR001258">
    <property type="entry name" value="NHL_repeat"/>
</dbReference>
<dbReference type="Gene3D" id="3.30.160.60">
    <property type="entry name" value="Classic Zinc Finger"/>
    <property type="match status" value="1"/>
</dbReference>
<evidence type="ECO:0000256" key="2">
    <source>
        <dbReference type="ARBA" id="ARBA00008518"/>
    </source>
</evidence>
<name>C3XTL5_BRAFL</name>
<dbReference type="Pfam" id="PF17170">
    <property type="entry name" value="DUF5128"/>
    <property type="match status" value="1"/>
</dbReference>
<dbReference type="InterPro" id="IPR000315">
    <property type="entry name" value="Znf_B-box"/>
</dbReference>
<comment type="similarity">
    <text evidence="2">Belongs to the TRIM/RBCC family.</text>
</comment>
<organism>
    <name type="scientific">Branchiostoma floridae</name>
    <name type="common">Florida lancelet</name>
    <name type="synonym">Amphioxus</name>
    <dbReference type="NCBI Taxonomy" id="7739"/>
    <lineage>
        <taxon>Eukaryota</taxon>
        <taxon>Metazoa</taxon>
        <taxon>Chordata</taxon>
        <taxon>Cephalochordata</taxon>
        <taxon>Leptocardii</taxon>
        <taxon>Amphioxiformes</taxon>
        <taxon>Branchiostomatidae</taxon>
        <taxon>Branchiostoma</taxon>
    </lineage>
</organism>
<dbReference type="SUPFAM" id="SSF57845">
    <property type="entry name" value="B-box zinc-binding domain"/>
    <property type="match status" value="1"/>
</dbReference>
<dbReference type="InterPro" id="IPR027370">
    <property type="entry name" value="Znf-RING_euk"/>
</dbReference>
<feature type="domain" description="B box-type" evidence="12">
    <location>
        <begin position="99"/>
        <end position="140"/>
    </location>
</feature>
<dbReference type="SMART" id="SM00336">
    <property type="entry name" value="BBOX"/>
    <property type="match status" value="1"/>
</dbReference>
<dbReference type="InterPro" id="IPR017907">
    <property type="entry name" value="Znf_RING_CS"/>
</dbReference>
<evidence type="ECO:0000256" key="1">
    <source>
        <dbReference type="ARBA" id="ARBA00000900"/>
    </source>
</evidence>
<dbReference type="InterPro" id="IPR050952">
    <property type="entry name" value="TRIM-NHL_E3_ligases"/>
</dbReference>
<dbReference type="PROSITE" id="PS00518">
    <property type="entry name" value="ZF_RING_1"/>
    <property type="match status" value="1"/>
</dbReference>
<dbReference type="eggNOG" id="KOG2177">
    <property type="taxonomic scope" value="Eukaryota"/>
</dbReference>
<dbReference type="PANTHER" id="PTHR24104:SF50">
    <property type="entry name" value="SMP-30_GLUCONOLACTONASE_LRE-LIKE REGION DOMAIN-CONTAINING PROTEIN"/>
    <property type="match status" value="1"/>
</dbReference>
<dbReference type="Pfam" id="PF01436">
    <property type="entry name" value="NHL"/>
    <property type="match status" value="1"/>
</dbReference>
<dbReference type="GO" id="GO:0008270">
    <property type="term" value="F:zinc ion binding"/>
    <property type="evidence" value="ECO:0007669"/>
    <property type="project" value="UniProtKB-KW"/>
</dbReference>
<comment type="catalytic activity">
    <reaction evidence="1">
        <text>S-ubiquitinyl-[E2 ubiquitin-conjugating enzyme]-L-cysteine + [acceptor protein]-L-lysine = [E2 ubiquitin-conjugating enzyme]-L-cysteine + N(6)-ubiquitinyl-[acceptor protein]-L-lysine.</text>
        <dbReference type="EC" id="2.3.2.27"/>
    </reaction>
</comment>
<protein>
    <recommendedName>
        <fullName evidence="3">RING-type E3 ubiquitin transferase</fullName>
        <ecNumber evidence="3">2.3.2.27</ecNumber>
    </recommendedName>
</protein>
<reference evidence="13" key="1">
    <citation type="journal article" date="2008" name="Nature">
        <title>The amphioxus genome and the evolution of the chordate karyotype.</title>
        <authorList>
            <consortium name="US DOE Joint Genome Institute (JGI-PGF)"/>
            <person name="Putnam N.H."/>
            <person name="Butts T."/>
            <person name="Ferrier D.E.K."/>
            <person name="Furlong R.F."/>
            <person name="Hellsten U."/>
            <person name="Kawashima T."/>
            <person name="Robinson-Rechavi M."/>
            <person name="Shoguchi E."/>
            <person name="Terry A."/>
            <person name="Yu J.-K."/>
            <person name="Benito-Gutierrez E.L."/>
            <person name="Dubchak I."/>
            <person name="Garcia-Fernandez J."/>
            <person name="Gibson-Brown J.J."/>
            <person name="Grigoriev I.V."/>
            <person name="Horton A.C."/>
            <person name="de Jong P.J."/>
            <person name="Jurka J."/>
            <person name="Kapitonov V.V."/>
            <person name="Kohara Y."/>
            <person name="Kuroki Y."/>
            <person name="Lindquist E."/>
            <person name="Lucas S."/>
            <person name="Osoegawa K."/>
            <person name="Pennacchio L.A."/>
            <person name="Salamov A.A."/>
            <person name="Satou Y."/>
            <person name="Sauka-Spengler T."/>
            <person name="Schmutz J."/>
            <person name="Shin-I T."/>
            <person name="Toyoda A."/>
            <person name="Bronner-Fraser M."/>
            <person name="Fujiyama A."/>
            <person name="Holland L.Z."/>
            <person name="Holland P.W.H."/>
            <person name="Satoh N."/>
            <person name="Rokhsar D.S."/>
        </authorList>
    </citation>
    <scope>NUCLEOTIDE SEQUENCE [LARGE SCALE GENOMIC DNA]</scope>
    <source>
        <strain evidence="13">S238N-H82</strain>
        <tissue evidence="13">Testes</tissue>
    </source>
</reference>
<dbReference type="Gene3D" id="3.30.40.10">
    <property type="entry name" value="Zinc/RING finger domain, C3HC4 (zinc finger)"/>
    <property type="match status" value="1"/>
</dbReference>
<dbReference type="SUPFAM" id="SSF101898">
    <property type="entry name" value="NHL repeat"/>
    <property type="match status" value="1"/>
</dbReference>
<dbReference type="SUPFAM" id="SSF57850">
    <property type="entry name" value="RING/U-box"/>
    <property type="match status" value="1"/>
</dbReference>
<dbReference type="PROSITE" id="PS50119">
    <property type="entry name" value="ZF_BBOX"/>
    <property type="match status" value="1"/>
</dbReference>
<evidence type="ECO:0000259" key="11">
    <source>
        <dbReference type="PROSITE" id="PS50089"/>
    </source>
</evidence>
<evidence type="ECO:0000256" key="5">
    <source>
        <dbReference type="ARBA" id="ARBA00022723"/>
    </source>
</evidence>
<dbReference type="EC" id="2.3.2.27" evidence="3"/>
<feature type="repeat" description="NHL" evidence="10">
    <location>
        <begin position="549"/>
        <end position="592"/>
    </location>
</feature>
<dbReference type="InParanoid" id="C3XTL5"/>
<evidence type="ECO:0000256" key="6">
    <source>
        <dbReference type="ARBA" id="ARBA00022737"/>
    </source>
</evidence>
<dbReference type="GO" id="GO:0061630">
    <property type="term" value="F:ubiquitin protein ligase activity"/>
    <property type="evidence" value="ECO:0007669"/>
    <property type="project" value="UniProtKB-EC"/>
</dbReference>
<evidence type="ECO:0000256" key="9">
    <source>
        <dbReference type="PROSITE-ProRule" id="PRU00024"/>
    </source>
</evidence>
<sequence>MAAASSSLGSHMREELSCSICLELFTRPKVLPCQHTFCQDCLRDLVGGRRNFQCPNCRRQVSLPGPGVVGLPDNHLVTNLCEALQNQATLSRETREQPRAENMCSFHPYEEIKLFCKQCNVSVCTECLDEMHSDHDTISMKKATQEGRVSFQELIAEGRNILATYSSFLEGLREQEITLSEQKQQTKDSINQAFNQMVQKLKKDKSRLLSQVNNKHSKNMKMLQKRRGSVLPDVRELSAACDKAEQELQQGGVKFLCQDTMLTEVVGKYRRKAAPTPVQIQSAVFKPTDTPVLGDVTFQSLPNAPTPAVPTARGTGYHHSNQGQSLPPAPISAALGSGFVAEVIHESHQQAQMIPPVETKIKAGAHLDAFGVAVSKEGEVFVADTGNQKIQVFTLQGMLLRQFPAAVSDELNIDPQDVALDGKGNLWVVGYPFCAYLCRDRSEYVVQYNKQGRVLRKFALRRAHWRRGIAVDTKRNHILVTQTTGHIDDEDNRRGEVLVFRPDGTLVRTVGQHQGMVNPWHIAVDRGNILLSDSYNHFIYVFDEDGRFLLQFGGEGGSNGQLKGPLGICTDTAGNIFVVDRDNSRVEMFDIAGRFLKHITTDIQYPLAVAMAPQGQLVVTDSGENNIHIIPPCFIYNER</sequence>
<dbReference type="EMBL" id="GG666463">
    <property type="protein sequence ID" value="EEN68641.1"/>
    <property type="molecule type" value="Genomic_DNA"/>
</dbReference>
<dbReference type="Gene3D" id="2.120.10.30">
    <property type="entry name" value="TolB, C-terminal domain"/>
    <property type="match status" value="2"/>
</dbReference>
<dbReference type="FunFam" id="2.40.10.500:FF:000001">
    <property type="entry name" value="tripartite motif-containing protein 3-like"/>
    <property type="match status" value="1"/>
</dbReference>
<keyword evidence="5" id="KW-0479">Metal-binding</keyword>
<dbReference type="InterPro" id="IPR001841">
    <property type="entry name" value="Znf_RING"/>
</dbReference>
<evidence type="ECO:0000259" key="12">
    <source>
        <dbReference type="PROSITE" id="PS50119"/>
    </source>
</evidence>
<feature type="domain" description="RING-type" evidence="11">
    <location>
        <begin position="18"/>
        <end position="58"/>
    </location>
</feature>
<dbReference type="Pfam" id="PF13445">
    <property type="entry name" value="zf-RING_UBOX"/>
    <property type="match status" value="1"/>
</dbReference>
<dbReference type="InterPro" id="IPR013083">
    <property type="entry name" value="Znf_RING/FYVE/PHD"/>
</dbReference>
<keyword evidence="4" id="KW-0597">Phosphoprotein</keyword>
<evidence type="ECO:0000256" key="8">
    <source>
        <dbReference type="ARBA" id="ARBA00022833"/>
    </source>
</evidence>
<dbReference type="PANTHER" id="PTHR24104">
    <property type="entry name" value="E3 UBIQUITIN-PROTEIN LIGASE NHLRC1-RELATED"/>
    <property type="match status" value="1"/>
</dbReference>
<keyword evidence="8" id="KW-0862">Zinc</keyword>
<dbReference type="FunFam" id="3.30.160.60:FF:002399">
    <property type="entry name" value="Predicted protein"/>
    <property type="match status" value="1"/>
</dbReference>
<dbReference type="SMART" id="SM00184">
    <property type="entry name" value="RING"/>
    <property type="match status" value="1"/>
</dbReference>